<dbReference type="PRINTS" id="PR00958">
    <property type="entry name" value="HOMSERKINASE"/>
</dbReference>
<evidence type="ECO:0000256" key="7">
    <source>
        <dbReference type="ARBA" id="ARBA00022697"/>
    </source>
</evidence>
<dbReference type="Gene3D" id="3.30.70.890">
    <property type="entry name" value="GHMP kinase, C-terminal domain"/>
    <property type="match status" value="1"/>
</dbReference>
<evidence type="ECO:0000256" key="2">
    <source>
        <dbReference type="ARBA" id="ARBA00007370"/>
    </source>
</evidence>
<evidence type="ECO:0000256" key="8">
    <source>
        <dbReference type="ARBA" id="ARBA00022741"/>
    </source>
</evidence>
<dbReference type="GO" id="GO:0005737">
    <property type="term" value="C:cytoplasm"/>
    <property type="evidence" value="ECO:0007669"/>
    <property type="project" value="UniProtKB-SubCell"/>
</dbReference>
<dbReference type="InterPro" id="IPR006203">
    <property type="entry name" value="GHMP_knse_ATP-bd_CS"/>
</dbReference>
<evidence type="ECO:0000256" key="3">
    <source>
        <dbReference type="ARBA" id="ARBA00012078"/>
    </source>
</evidence>
<keyword evidence="13" id="KW-0963">Cytoplasm</keyword>
<dbReference type="STRING" id="1423740.FC36_GL000503"/>
<dbReference type="PROSITE" id="PS00627">
    <property type="entry name" value="GHMP_KINASES_ATP"/>
    <property type="match status" value="1"/>
</dbReference>
<evidence type="ECO:0000256" key="4">
    <source>
        <dbReference type="ARBA" id="ARBA00017858"/>
    </source>
</evidence>
<keyword evidence="10 13" id="KW-0067">ATP-binding</keyword>
<dbReference type="UniPathway" id="UPA00050">
    <property type="reaction ID" value="UER00064"/>
</dbReference>
<dbReference type="PANTHER" id="PTHR20861:SF1">
    <property type="entry name" value="HOMOSERINE KINASE"/>
    <property type="match status" value="1"/>
</dbReference>
<dbReference type="GO" id="GO:0004413">
    <property type="term" value="F:homoserine kinase activity"/>
    <property type="evidence" value="ECO:0007669"/>
    <property type="project" value="UniProtKB-UniRule"/>
</dbReference>
<dbReference type="Pfam" id="PF00288">
    <property type="entry name" value="GHMP_kinases_N"/>
    <property type="match status" value="1"/>
</dbReference>
<keyword evidence="8 13" id="KW-0547">Nucleotide-binding</keyword>
<dbReference type="RefSeq" id="WP_025020690.1">
    <property type="nucleotide sequence ID" value="NZ_AZFH01000102.1"/>
</dbReference>
<evidence type="ECO:0000259" key="14">
    <source>
        <dbReference type="Pfam" id="PF00288"/>
    </source>
</evidence>
<dbReference type="PATRIC" id="fig|1423740.3.peg.543"/>
<dbReference type="PIRSF" id="PIRSF000676">
    <property type="entry name" value="Homoser_kin"/>
    <property type="match status" value="1"/>
</dbReference>
<evidence type="ECO:0000256" key="11">
    <source>
        <dbReference type="ARBA" id="ARBA00049375"/>
    </source>
</evidence>
<evidence type="ECO:0000256" key="10">
    <source>
        <dbReference type="ARBA" id="ARBA00022840"/>
    </source>
</evidence>
<dbReference type="SUPFAM" id="SSF54211">
    <property type="entry name" value="Ribosomal protein S5 domain 2-like"/>
    <property type="match status" value="1"/>
</dbReference>
<dbReference type="PANTHER" id="PTHR20861">
    <property type="entry name" value="HOMOSERINE/4-DIPHOSPHOCYTIDYL-2-C-METHYL-D-ERYTHRITOL KINASE"/>
    <property type="match status" value="1"/>
</dbReference>
<comment type="similarity">
    <text evidence="2 13">Belongs to the GHMP kinase family. Homoserine kinase subfamily.</text>
</comment>
<dbReference type="NCBIfam" id="TIGR00191">
    <property type="entry name" value="thrB"/>
    <property type="match status" value="1"/>
</dbReference>
<reference evidence="16 17" key="1">
    <citation type="journal article" date="2015" name="Genome Announc.">
        <title>Expanding the biotechnology potential of lactobacilli through comparative genomics of 213 strains and associated genera.</title>
        <authorList>
            <person name="Sun Z."/>
            <person name="Harris H.M."/>
            <person name="McCann A."/>
            <person name="Guo C."/>
            <person name="Argimon S."/>
            <person name="Zhang W."/>
            <person name="Yang X."/>
            <person name="Jeffery I.B."/>
            <person name="Cooney J.C."/>
            <person name="Kagawa T.F."/>
            <person name="Liu W."/>
            <person name="Song Y."/>
            <person name="Salvetti E."/>
            <person name="Wrobel A."/>
            <person name="Rasinkangas P."/>
            <person name="Parkhill J."/>
            <person name="Rea M.C."/>
            <person name="O'Sullivan O."/>
            <person name="Ritari J."/>
            <person name="Douillard F.P."/>
            <person name="Paul Ross R."/>
            <person name="Yang R."/>
            <person name="Briner A.E."/>
            <person name="Felis G.E."/>
            <person name="de Vos W.M."/>
            <person name="Barrangou R."/>
            <person name="Klaenhammer T.R."/>
            <person name="Caufield P.W."/>
            <person name="Cui Y."/>
            <person name="Zhang H."/>
            <person name="O'Toole P.W."/>
        </authorList>
    </citation>
    <scope>NUCLEOTIDE SEQUENCE [LARGE SCALE GENOMIC DNA]</scope>
    <source>
        <strain evidence="16 17">DSM 15833</strain>
    </source>
</reference>
<dbReference type="Proteomes" id="UP000051048">
    <property type="component" value="Unassembled WGS sequence"/>
</dbReference>
<name>A0A0R1TQ85_9LACO</name>
<evidence type="ECO:0000256" key="6">
    <source>
        <dbReference type="ARBA" id="ARBA00022679"/>
    </source>
</evidence>
<dbReference type="GO" id="GO:0009088">
    <property type="term" value="P:threonine biosynthetic process"/>
    <property type="evidence" value="ECO:0007669"/>
    <property type="project" value="UniProtKB-UniRule"/>
</dbReference>
<dbReference type="GO" id="GO:0005524">
    <property type="term" value="F:ATP binding"/>
    <property type="evidence" value="ECO:0007669"/>
    <property type="project" value="UniProtKB-UniRule"/>
</dbReference>
<dbReference type="InterPro" id="IPR013750">
    <property type="entry name" value="GHMP_kinase_C_dom"/>
</dbReference>
<dbReference type="HAMAP" id="MF_00384">
    <property type="entry name" value="Homoser_kinase"/>
    <property type="match status" value="1"/>
</dbReference>
<dbReference type="EMBL" id="AZFH01000102">
    <property type="protein sequence ID" value="KRL79467.1"/>
    <property type="molecule type" value="Genomic_DNA"/>
</dbReference>
<evidence type="ECO:0000256" key="5">
    <source>
        <dbReference type="ARBA" id="ARBA00022605"/>
    </source>
</evidence>
<feature type="domain" description="GHMP kinase N-terminal" evidence="14">
    <location>
        <begin position="56"/>
        <end position="133"/>
    </location>
</feature>
<dbReference type="InterPro" id="IPR036554">
    <property type="entry name" value="GHMP_kinase_C_sf"/>
</dbReference>
<proteinExistence type="inferred from homology"/>
<evidence type="ECO:0000256" key="13">
    <source>
        <dbReference type="HAMAP-Rule" id="MF_00384"/>
    </source>
</evidence>
<feature type="domain" description="GHMP kinase C-terminal" evidence="15">
    <location>
        <begin position="195"/>
        <end position="262"/>
    </location>
</feature>
<accession>A0A0R1TQ85</accession>
<keyword evidence="9 13" id="KW-0418">Kinase</keyword>
<dbReference type="SUPFAM" id="SSF55060">
    <property type="entry name" value="GHMP Kinase, C-terminal domain"/>
    <property type="match status" value="1"/>
</dbReference>
<dbReference type="InterPro" id="IPR020568">
    <property type="entry name" value="Ribosomal_Su5_D2-typ_SF"/>
</dbReference>
<evidence type="ECO:0000256" key="12">
    <source>
        <dbReference type="ARBA" id="ARBA00049954"/>
    </source>
</evidence>
<comment type="subcellular location">
    <subcellularLocation>
        <location evidence="13">Cytoplasm</location>
    </subcellularLocation>
</comment>
<keyword evidence="7 13" id="KW-0791">Threonine biosynthesis</keyword>
<evidence type="ECO:0000259" key="15">
    <source>
        <dbReference type="Pfam" id="PF08544"/>
    </source>
</evidence>
<evidence type="ECO:0000313" key="16">
    <source>
        <dbReference type="EMBL" id="KRL79467.1"/>
    </source>
</evidence>
<keyword evidence="6 13" id="KW-0808">Transferase</keyword>
<dbReference type="InterPro" id="IPR006204">
    <property type="entry name" value="GHMP_kinase_N_dom"/>
</dbReference>
<comment type="catalytic activity">
    <reaction evidence="11 13">
        <text>L-homoserine + ATP = O-phospho-L-homoserine + ADP + H(+)</text>
        <dbReference type="Rhea" id="RHEA:13985"/>
        <dbReference type="ChEBI" id="CHEBI:15378"/>
        <dbReference type="ChEBI" id="CHEBI:30616"/>
        <dbReference type="ChEBI" id="CHEBI:57476"/>
        <dbReference type="ChEBI" id="CHEBI:57590"/>
        <dbReference type="ChEBI" id="CHEBI:456216"/>
        <dbReference type="EC" id="2.7.1.39"/>
    </reaction>
</comment>
<dbReference type="Gene3D" id="3.30.230.10">
    <property type="match status" value="1"/>
</dbReference>
<dbReference type="InterPro" id="IPR014721">
    <property type="entry name" value="Ribsml_uS5_D2-typ_fold_subgr"/>
</dbReference>
<gene>
    <name evidence="13" type="primary">thrB</name>
    <name evidence="16" type="ORF">FC36_GL000503</name>
</gene>
<keyword evidence="5 13" id="KW-0028">Amino-acid biosynthesis</keyword>
<protein>
    <recommendedName>
        <fullName evidence="4 13">Homoserine kinase</fullName>
        <shortName evidence="13">HK</shortName>
        <shortName evidence="13">HSK</shortName>
        <ecNumber evidence="3 13">2.7.1.39</ecNumber>
    </recommendedName>
</protein>
<evidence type="ECO:0000256" key="1">
    <source>
        <dbReference type="ARBA" id="ARBA00005015"/>
    </source>
</evidence>
<sequence>MTQTILVPATSANLGPGFDSLGIAVALYLKVEIGVATDTWQVIHPFGATVPSDASNLIVKTALEVDPSIKPHQIKVNSEIPLARGLGSSSSAIVAGLILADVLGEHGWSSKELLEMATRIEGHPDNVAPAIYGDLTVSTTVANQVTSIKLPFPDADLVAFIPNYELLTSESRAVLPEALAYRQAVVAGSIGNTLVAALARGDLAQAAPLLEGDCYHEPYRSKLVPELAPLRDFAHANDAVVYLSGAGPTLMMVAPTQTGPKLATQAQKLGFNGEFVALEIDRQGARLISETN</sequence>
<comment type="caution">
    <text evidence="16">The sequence shown here is derived from an EMBL/GenBank/DDBJ whole genome shotgun (WGS) entry which is preliminary data.</text>
</comment>
<dbReference type="InterPro" id="IPR000870">
    <property type="entry name" value="Homoserine_kinase"/>
</dbReference>
<evidence type="ECO:0000313" key="17">
    <source>
        <dbReference type="Proteomes" id="UP000051048"/>
    </source>
</evidence>
<dbReference type="EC" id="2.7.1.39" evidence="3 13"/>
<evidence type="ECO:0000256" key="9">
    <source>
        <dbReference type="ARBA" id="ARBA00022777"/>
    </source>
</evidence>
<feature type="binding site" evidence="13">
    <location>
        <begin position="81"/>
        <end position="91"/>
    </location>
    <ligand>
        <name>ATP</name>
        <dbReference type="ChEBI" id="CHEBI:30616"/>
    </ligand>
</feature>
<organism evidence="16 17">
    <name type="scientific">Ligilactobacillus equi DSM 15833 = JCM 10991</name>
    <dbReference type="NCBI Taxonomy" id="1423740"/>
    <lineage>
        <taxon>Bacteria</taxon>
        <taxon>Bacillati</taxon>
        <taxon>Bacillota</taxon>
        <taxon>Bacilli</taxon>
        <taxon>Lactobacillales</taxon>
        <taxon>Lactobacillaceae</taxon>
        <taxon>Ligilactobacillus</taxon>
    </lineage>
</organism>
<dbReference type="OrthoDB" id="9769912at2"/>
<comment type="function">
    <text evidence="12 13">Catalyzes the ATP-dependent phosphorylation of L-homoserine to L-homoserine phosphate.</text>
</comment>
<dbReference type="AlphaFoldDB" id="A0A0R1TQ85"/>
<comment type="pathway">
    <text evidence="1 13">Amino-acid biosynthesis; L-threonine biosynthesis; L-threonine from L-aspartate: step 4/5.</text>
</comment>
<dbReference type="Pfam" id="PF08544">
    <property type="entry name" value="GHMP_kinases_C"/>
    <property type="match status" value="1"/>
</dbReference>